<dbReference type="Proteomes" id="UP000265120">
    <property type="component" value="Chromosome 18"/>
</dbReference>
<dbReference type="InterPro" id="IPR016024">
    <property type="entry name" value="ARM-type_fold"/>
</dbReference>
<dbReference type="Pfam" id="PF21049">
    <property type="entry name" value="CFA69_ARM_rpt"/>
    <property type="match status" value="1"/>
</dbReference>
<dbReference type="GO" id="GO:1902093">
    <property type="term" value="P:positive regulation of flagellated sperm motility"/>
    <property type="evidence" value="ECO:0007669"/>
    <property type="project" value="TreeGrafter"/>
</dbReference>
<feature type="region of interest" description="Disordered" evidence="2">
    <location>
        <begin position="1"/>
        <end position="52"/>
    </location>
</feature>
<reference evidence="4" key="3">
    <citation type="submission" date="2025-09" db="UniProtKB">
        <authorList>
            <consortium name="Ensembl"/>
        </authorList>
    </citation>
    <scope>IDENTIFICATION</scope>
</reference>
<reference evidence="4 5" key="1">
    <citation type="journal article" date="2014" name="Nat. Genet.">
        <title>Whole-genome sequence of a flatfish provides insights into ZW sex chromosome evolution and adaptation to a benthic lifestyle.</title>
        <authorList>
            <person name="Chen S."/>
            <person name="Zhang G."/>
            <person name="Shao C."/>
            <person name="Huang Q."/>
            <person name="Liu G."/>
            <person name="Zhang P."/>
            <person name="Song W."/>
            <person name="An N."/>
            <person name="Chalopin D."/>
            <person name="Volff J.N."/>
            <person name="Hong Y."/>
            <person name="Li Q."/>
            <person name="Sha Z."/>
            <person name="Zhou H."/>
            <person name="Xie M."/>
            <person name="Yu Q."/>
            <person name="Liu Y."/>
            <person name="Xiang H."/>
            <person name="Wang N."/>
            <person name="Wu K."/>
            <person name="Yang C."/>
            <person name="Zhou Q."/>
            <person name="Liao X."/>
            <person name="Yang L."/>
            <person name="Hu Q."/>
            <person name="Zhang J."/>
            <person name="Meng L."/>
            <person name="Jin L."/>
            <person name="Tian Y."/>
            <person name="Lian J."/>
            <person name="Yang J."/>
            <person name="Miao G."/>
            <person name="Liu S."/>
            <person name="Liang Z."/>
            <person name="Yan F."/>
            <person name="Li Y."/>
            <person name="Sun B."/>
            <person name="Zhang H."/>
            <person name="Zhang J."/>
            <person name="Zhu Y."/>
            <person name="Du M."/>
            <person name="Zhao Y."/>
            <person name="Schartl M."/>
            <person name="Tang Q."/>
            <person name="Wang J."/>
        </authorList>
    </citation>
    <scope>NUCLEOTIDE SEQUENCE</scope>
</reference>
<dbReference type="GO" id="GO:0097225">
    <property type="term" value="C:sperm midpiece"/>
    <property type="evidence" value="ECO:0007669"/>
    <property type="project" value="TreeGrafter"/>
</dbReference>
<dbReference type="OMA" id="TINSDLC"/>
<dbReference type="GO" id="GO:0042048">
    <property type="term" value="P:olfactory behavior"/>
    <property type="evidence" value="ECO:0007669"/>
    <property type="project" value="TreeGrafter"/>
</dbReference>
<dbReference type="InterPro" id="IPR048732">
    <property type="entry name" value="CFA69"/>
</dbReference>
<proteinExistence type="predicted"/>
<dbReference type="GO" id="GO:0097730">
    <property type="term" value="C:non-motile cilium"/>
    <property type="evidence" value="ECO:0007669"/>
    <property type="project" value="TreeGrafter"/>
</dbReference>
<keyword evidence="1" id="KW-0175">Coiled coil</keyword>
<sequence>MPTVVKDQSKRTNEVLQPLKMNSAKVVQRKKQDLPAVGPRSMETEQSTSKSKSKTLDLNNVLRLLEGHLTANLKERHMLVLWKLLKRNQIGFLLKDLSGIAKILNICADKGKDQPDYWQILLEAVKICRLPFLKERTSDELNYAQEGIDFISNLGCLMRVPEAEIRQQILESVISLYSSVDEQIRDGLQQTSPGYRLQLLELSDMAQSLVLSMSTLEDQPSVRLQLLKTLKVLSGFSDRNCSLMLNARGAEVICLHMNEDDPTGQVLLSSAEILWNLLERGCKDKVTTQLSSMECVISLKEAFFFQLLNSSHPSDLQLRNDLLVITTLIAEHPNSRLVESFFAKELMPFITFPELKTLDPLVQNLKLRFNHEDLKMKKMMLNLLVLMSKDLAALQIYKEGRVILALLTLAEPPKSTTELRSTSRHWSSVQQEDLQLQALATLTTIAPLMLDDYMSYQGNARLLLLLDWCTGKDVFFGQGHSFHGSGGKGSKKSQMRHCIRVLRSVTSVGEETVNQDLCDQGSIGQLLGILMQMESSTDDDDAATLEMKSDLLLTLSALCENDMHRKELFGSEGVDMTLHFLKRGCDKFYSGLGHNKLVLSTVDCVWSCIVGCYTTEDFFLAREGVFLLLQLLVSSPRCVHCTVLATLLELCDNPNTPPQILSWSDDTGVTAPGLLLHLWRQEEEELGVQRSKQGALTDVQKPLLTQYQEDTQLSYPADMPSAAVLDVSENLRSKIYSIFCKIGFQDLPGLKTKDYVTLSIVRRYLDFKVGEVWQEISRELVLDEVQPISPDEEALSNICRTAEDNARKVMEEQRSMLERQEQEKVGEEKHMYTEMKTHWRQQELTAKTWDSYQAKTSNYEALKKVKAQRRKNVELFRHRPGDEDLRPEQHFLGHIVAVEKGLDGGSGPAGVRVTVARTSMKGAELCRSYPHQNHLR</sequence>
<dbReference type="Ensembl" id="ENSCSET00000012969.1">
    <property type="protein sequence ID" value="ENSCSEP00000012813.1"/>
    <property type="gene ID" value="ENSCSEG00000008281.1"/>
</dbReference>
<evidence type="ECO:0000256" key="2">
    <source>
        <dbReference type="SAM" id="MobiDB-lite"/>
    </source>
</evidence>
<evidence type="ECO:0000313" key="5">
    <source>
        <dbReference type="Proteomes" id="UP000265120"/>
    </source>
</evidence>
<organism evidence="4 5">
    <name type="scientific">Cynoglossus semilaevis</name>
    <name type="common">Tongue sole</name>
    <dbReference type="NCBI Taxonomy" id="244447"/>
    <lineage>
        <taxon>Eukaryota</taxon>
        <taxon>Metazoa</taxon>
        <taxon>Chordata</taxon>
        <taxon>Craniata</taxon>
        <taxon>Vertebrata</taxon>
        <taxon>Euteleostomi</taxon>
        <taxon>Actinopterygii</taxon>
        <taxon>Neopterygii</taxon>
        <taxon>Teleostei</taxon>
        <taxon>Neoteleostei</taxon>
        <taxon>Acanthomorphata</taxon>
        <taxon>Carangaria</taxon>
        <taxon>Pleuronectiformes</taxon>
        <taxon>Pleuronectoidei</taxon>
        <taxon>Cynoglossidae</taxon>
        <taxon>Cynoglossinae</taxon>
        <taxon>Cynoglossus</taxon>
    </lineage>
</organism>
<dbReference type="Gene3D" id="1.25.10.10">
    <property type="entry name" value="Leucine-rich Repeat Variant"/>
    <property type="match status" value="2"/>
</dbReference>
<dbReference type="KEGG" id="csem:103393921"/>
<feature type="domain" description="Cilia- and flagella-associated protein 69 ARM repeats" evidence="3">
    <location>
        <begin position="57"/>
        <end position="776"/>
    </location>
</feature>
<dbReference type="PANTHER" id="PTHR14716:SF0">
    <property type="entry name" value="CILIA- AND FLAGELLA-ASSOCIATED PROTEIN 69"/>
    <property type="match status" value="1"/>
</dbReference>
<reference evidence="4" key="2">
    <citation type="submission" date="2025-08" db="UniProtKB">
        <authorList>
            <consortium name="Ensembl"/>
        </authorList>
    </citation>
    <scope>IDENTIFICATION</scope>
</reference>
<name>A0A3P8VBW9_CYNSE</name>
<keyword evidence="5" id="KW-1185">Reference proteome</keyword>
<dbReference type="AlphaFoldDB" id="A0A3P8VBW9"/>
<protein>
    <recommendedName>
        <fullName evidence="3">Cilia- and flagella-associated protein 69 ARM repeats domain-containing protein</fullName>
    </recommendedName>
</protein>
<dbReference type="PANTHER" id="PTHR14716">
    <property type="entry name" value="CILIA- AND FLAGELLA-ASSOCIATED PROTEIN 69"/>
    <property type="match status" value="1"/>
</dbReference>
<dbReference type="GeneTree" id="ENSGT00390000014274"/>
<evidence type="ECO:0000256" key="1">
    <source>
        <dbReference type="SAM" id="Coils"/>
    </source>
</evidence>
<evidence type="ECO:0000313" key="4">
    <source>
        <dbReference type="Ensembl" id="ENSCSEP00000012813.1"/>
    </source>
</evidence>
<evidence type="ECO:0000259" key="3">
    <source>
        <dbReference type="Pfam" id="PF21049"/>
    </source>
</evidence>
<accession>A0A3P8VBW9</accession>
<dbReference type="GO" id="GO:1990834">
    <property type="term" value="P:response to odorant"/>
    <property type="evidence" value="ECO:0007669"/>
    <property type="project" value="TreeGrafter"/>
</dbReference>
<feature type="coiled-coil region" evidence="1">
    <location>
        <begin position="803"/>
        <end position="830"/>
    </location>
</feature>
<dbReference type="InterPro" id="IPR048733">
    <property type="entry name" value="CFA69_ARM_dom"/>
</dbReference>
<dbReference type="InterPro" id="IPR011989">
    <property type="entry name" value="ARM-like"/>
</dbReference>
<dbReference type="SUPFAM" id="SSF48371">
    <property type="entry name" value="ARM repeat"/>
    <property type="match status" value="2"/>
</dbReference>